<feature type="compositionally biased region" description="Polar residues" evidence="1">
    <location>
        <begin position="108"/>
        <end position="118"/>
    </location>
</feature>
<feature type="compositionally biased region" description="Low complexity" evidence="1">
    <location>
        <begin position="119"/>
        <end position="137"/>
    </location>
</feature>
<gene>
    <name evidence="2" type="ORF">DIATSA_LOCUS14128</name>
</gene>
<protein>
    <submittedName>
        <fullName evidence="2">Uncharacterized protein</fullName>
    </submittedName>
</protein>
<organism evidence="2 3">
    <name type="scientific">Diatraea saccharalis</name>
    <name type="common">sugarcane borer</name>
    <dbReference type="NCBI Taxonomy" id="40085"/>
    <lineage>
        <taxon>Eukaryota</taxon>
        <taxon>Metazoa</taxon>
        <taxon>Ecdysozoa</taxon>
        <taxon>Arthropoda</taxon>
        <taxon>Hexapoda</taxon>
        <taxon>Insecta</taxon>
        <taxon>Pterygota</taxon>
        <taxon>Neoptera</taxon>
        <taxon>Endopterygota</taxon>
        <taxon>Lepidoptera</taxon>
        <taxon>Glossata</taxon>
        <taxon>Ditrysia</taxon>
        <taxon>Pyraloidea</taxon>
        <taxon>Crambidae</taxon>
        <taxon>Crambinae</taxon>
        <taxon>Diatraea</taxon>
    </lineage>
</organism>
<evidence type="ECO:0000313" key="2">
    <source>
        <dbReference type="EMBL" id="CAI3083002.1"/>
    </source>
</evidence>
<evidence type="ECO:0000256" key="1">
    <source>
        <dbReference type="SAM" id="MobiDB-lite"/>
    </source>
</evidence>
<evidence type="ECO:0000313" key="3">
    <source>
        <dbReference type="Proteomes" id="UP001153714"/>
    </source>
</evidence>
<dbReference type="Proteomes" id="UP001153714">
    <property type="component" value="Unassembled WGS sequence"/>
</dbReference>
<name>A0A9P1B9K2_9NEOP</name>
<accession>A0A9P1B9K2</accession>
<comment type="caution">
    <text evidence="2">The sequence shown here is derived from an EMBL/GenBank/DDBJ whole genome shotgun (WGS) entry which is preliminary data.</text>
</comment>
<keyword evidence="3" id="KW-1185">Reference proteome</keyword>
<feature type="compositionally biased region" description="Polar residues" evidence="1">
    <location>
        <begin position="213"/>
        <end position="227"/>
    </location>
</feature>
<dbReference type="EMBL" id="CAKJVI040000001">
    <property type="protein sequence ID" value="CAI3083002.1"/>
    <property type="molecule type" value="Genomic_DNA"/>
</dbReference>
<feature type="region of interest" description="Disordered" evidence="1">
    <location>
        <begin position="207"/>
        <end position="227"/>
    </location>
</feature>
<proteinExistence type="predicted"/>
<dbReference type="AlphaFoldDB" id="A0A9P1B9K2"/>
<feature type="region of interest" description="Disordered" evidence="1">
    <location>
        <begin position="108"/>
        <end position="137"/>
    </location>
</feature>
<sequence>MSKTYNNECFEVKEKIETTMQLFTQAVENRETYIFEKVENMRQSKINELNQYMNTLRGMLAGLSYISELIIHSKDSDGINLFMIKEKDKYEVNLFSTMFKNMQFQERDGSSMSSLPSIAQSPASSEPSTSAASTSATASNSFYELDESVVTSRFISDILHTRENISPTESIYSGESIRDDIELPSISGMPNSLGAIGCEFARIRKNKSKQQRTYKTDNVSGLPSRSY</sequence>
<reference evidence="2" key="1">
    <citation type="submission" date="2022-10" db="EMBL/GenBank/DDBJ databases">
        <authorList>
            <consortium name="ENA_rothamsted_submissions"/>
            <consortium name="culmorum"/>
            <person name="King R."/>
        </authorList>
    </citation>
    <scope>NUCLEOTIDE SEQUENCE</scope>
</reference>